<gene>
    <name evidence="2" type="primary">LOC142180044</name>
</gene>
<proteinExistence type="predicted"/>
<accession>A0AC58UC43</accession>
<organism evidence="1 2">
    <name type="scientific">Nicotiana tabacum</name>
    <name type="common">Common tobacco</name>
    <dbReference type="NCBI Taxonomy" id="4097"/>
    <lineage>
        <taxon>Eukaryota</taxon>
        <taxon>Viridiplantae</taxon>
        <taxon>Streptophyta</taxon>
        <taxon>Embryophyta</taxon>
        <taxon>Tracheophyta</taxon>
        <taxon>Spermatophyta</taxon>
        <taxon>Magnoliopsida</taxon>
        <taxon>eudicotyledons</taxon>
        <taxon>Gunneridae</taxon>
        <taxon>Pentapetalae</taxon>
        <taxon>asterids</taxon>
        <taxon>lamiids</taxon>
        <taxon>Solanales</taxon>
        <taxon>Solanaceae</taxon>
        <taxon>Nicotianoideae</taxon>
        <taxon>Nicotianeae</taxon>
        <taxon>Nicotiana</taxon>
    </lineage>
</organism>
<evidence type="ECO:0000313" key="2">
    <source>
        <dbReference type="RefSeq" id="XP_075107063.1"/>
    </source>
</evidence>
<reference evidence="2" key="2">
    <citation type="submission" date="2025-08" db="UniProtKB">
        <authorList>
            <consortium name="RefSeq"/>
        </authorList>
    </citation>
    <scope>IDENTIFICATION</scope>
    <source>
        <tissue evidence="2">Leaf</tissue>
    </source>
</reference>
<reference evidence="1" key="1">
    <citation type="journal article" date="2014" name="Nat. Commun.">
        <title>The tobacco genome sequence and its comparison with those of tomato and potato.</title>
        <authorList>
            <person name="Sierro N."/>
            <person name="Battey J.N."/>
            <person name="Ouadi S."/>
            <person name="Bakaher N."/>
            <person name="Bovet L."/>
            <person name="Willig A."/>
            <person name="Goepfert S."/>
            <person name="Peitsch M.C."/>
            <person name="Ivanov N.V."/>
        </authorList>
    </citation>
    <scope>NUCLEOTIDE SEQUENCE [LARGE SCALE GENOMIC DNA]</scope>
</reference>
<dbReference type="RefSeq" id="XP_075107063.1">
    <property type="nucleotide sequence ID" value="XM_075250962.1"/>
</dbReference>
<dbReference type="Proteomes" id="UP000790787">
    <property type="component" value="Chromosome 4"/>
</dbReference>
<evidence type="ECO:0000313" key="1">
    <source>
        <dbReference type="Proteomes" id="UP000790787"/>
    </source>
</evidence>
<sequence>MRGHLRGGGQVGGAQPLCYAFPSRLEVELSDEVIADFEVILDMDWLSLYQVSLDSYVKTMTLTMLGFPRLEWRGALGHSTGRVVSYLKARRMVEKECLAYLVYIQDSSAEVSTIDLVPVVREFPEVFTVDFLVELKKLKELLQDLLDKRFRPTVSPWSAQVLFVKKKDESMRMFINYRKSNKVKYEH</sequence>
<protein>
    <submittedName>
        <fullName evidence="2">Uncharacterized protein LOC142180044</fullName>
    </submittedName>
</protein>
<name>A0AC58UC43_TOBAC</name>
<keyword evidence="1" id="KW-1185">Reference proteome</keyword>